<dbReference type="Proteomes" id="UP000683360">
    <property type="component" value="Unassembled WGS sequence"/>
</dbReference>
<dbReference type="EC" id="3.1.3.16" evidence="7"/>
<feature type="active site" description="Phosphocysteine intermediate" evidence="6">
    <location>
        <position position="152"/>
    </location>
</feature>
<dbReference type="PRINTS" id="PR01908">
    <property type="entry name" value="ADSPHPHTASE"/>
</dbReference>
<evidence type="ECO:0000259" key="8">
    <source>
        <dbReference type="PROSITE" id="PS50054"/>
    </source>
</evidence>
<keyword evidence="11" id="KW-1185">Reference proteome</keyword>
<dbReference type="GO" id="GO:0005737">
    <property type="term" value="C:cytoplasm"/>
    <property type="evidence" value="ECO:0007669"/>
    <property type="project" value="TreeGrafter"/>
</dbReference>
<evidence type="ECO:0000256" key="4">
    <source>
        <dbReference type="ARBA" id="ARBA00047761"/>
    </source>
</evidence>
<evidence type="ECO:0000313" key="11">
    <source>
        <dbReference type="Proteomes" id="UP000683360"/>
    </source>
</evidence>
<dbReference type="PRINTS" id="PR01909">
    <property type="entry name" value="ADSPHPHTASEA"/>
</dbReference>
<dbReference type="InterPro" id="IPR020405">
    <property type="entry name" value="Atypical_DUSP_subfamA"/>
</dbReference>
<dbReference type="InterPro" id="IPR000387">
    <property type="entry name" value="Tyr_Pase_dom"/>
</dbReference>
<dbReference type="GO" id="GO:0043409">
    <property type="term" value="P:negative regulation of MAPK cascade"/>
    <property type="evidence" value="ECO:0007669"/>
    <property type="project" value="TreeGrafter"/>
</dbReference>
<dbReference type="Gene3D" id="3.90.190.10">
    <property type="entry name" value="Protein tyrosine phosphatase superfamily"/>
    <property type="match status" value="1"/>
</dbReference>
<dbReference type="PROSITE" id="PS00383">
    <property type="entry name" value="TYR_PHOSPHATASE_1"/>
    <property type="match status" value="1"/>
</dbReference>
<evidence type="ECO:0000256" key="5">
    <source>
        <dbReference type="ARBA" id="ARBA00048336"/>
    </source>
</evidence>
<dbReference type="GO" id="GO:0033549">
    <property type="term" value="F:MAP kinase phosphatase activity"/>
    <property type="evidence" value="ECO:0007669"/>
    <property type="project" value="TreeGrafter"/>
</dbReference>
<evidence type="ECO:0000256" key="7">
    <source>
        <dbReference type="RuleBase" id="RU366038"/>
    </source>
</evidence>
<dbReference type="Pfam" id="PF00782">
    <property type="entry name" value="DSPc"/>
    <property type="match status" value="1"/>
</dbReference>
<reference evidence="10" key="1">
    <citation type="submission" date="2021-03" db="EMBL/GenBank/DDBJ databases">
        <authorList>
            <person name="Bekaert M."/>
        </authorList>
    </citation>
    <scope>NUCLEOTIDE SEQUENCE</scope>
</reference>
<dbReference type="EMBL" id="CAJPWZ010001456">
    <property type="protein sequence ID" value="CAG2215830.1"/>
    <property type="molecule type" value="Genomic_DNA"/>
</dbReference>
<dbReference type="SUPFAM" id="SSF52799">
    <property type="entry name" value="(Phosphotyrosine protein) phosphatases II"/>
    <property type="match status" value="1"/>
</dbReference>
<dbReference type="EC" id="3.1.3.48" evidence="7"/>
<dbReference type="GO" id="GO:0004722">
    <property type="term" value="F:protein serine/threonine phosphatase activity"/>
    <property type="evidence" value="ECO:0007669"/>
    <property type="project" value="UniProtKB-EC"/>
</dbReference>
<evidence type="ECO:0000313" key="10">
    <source>
        <dbReference type="EMBL" id="CAG2215830.1"/>
    </source>
</evidence>
<feature type="domain" description="Tyrosine-protein phosphatase" evidence="8">
    <location>
        <begin position="61"/>
        <end position="207"/>
    </location>
</feature>
<dbReference type="InterPro" id="IPR016130">
    <property type="entry name" value="Tyr_Pase_AS"/>
</dbReference>
<comment type="function">
    <text evidence="7">Dual specificity phosphatase able to dephosphorylate phosphotyrosine, phosphoserine and phosphothreonine residues, with a preference for phosphotyrosine as a substrate.</text>
</comment>
<dbReference type="SMART" id="SM00195">
    <property type="entry name" value="DSPc"/>
    <property type="match status" value="1"/>
</dbReference>
<dbReference type="InterPro" id="IPR020422">
    <property type="entry name" value="TYR_PHOSPHATASE_DUAL_dom"/>
</dbReference>
<evidence type="ECO:0000259" key="9">
    <source>
        <dbReference type="PROSITE" id="PS50056"/>
    </source>
</evidence>
<evidence type="ECO:0000256" key="3">
    <source>
        <dbReference type="ARBA" id="ARBA00022912"/>
    </source>
</evidence>
<evidence type="ECO:0000256" key="2">
    <source>
        <dbReference type="ARBA" id="ARBA00022801"/>
    </source>
</evidence>
<comment type="similarity">
    <text evidence="1 7">Belongs to the protein-tyrosine phosphatase family. Non-receptor class dual specificity subfamily.</text>
</comment>
<feature type="domain" description="Tyrosine specific protein phosphatases" evidence="9">
    <location>
        <begin position="129"/>
        <end position="186"/>
    </location>
</feature>
<accession>A0A8S3SBL5</accession>
<proteinExistence type="inferred from homology"/>
<dbReference type="PROSITE" id="PS50056">
    <property type="entry name" value="TYR_PHOSPHATASE_2"/>
    <property type="match status" value="1"/>
</dbReference>
<dbReference type="GO" id="GO:0008138">
    <property type="term" value="F:protein tyrosine/serine/threonine phosphatase activity"/>
    <property type="evidence" value="ECO:0007669"/>
    <property type="project" value="UniProtKB-UniRule"/>
</dbReference>
<keyword evidence="2 7" id="KW-0378">Hydrolase</keyword>
<dbReference type="PANTHER" id="PTHR45682:SF5">
    <property type="entry name" value="DUAL SPECIFICITY PROTEIN PHOSPHATASE"/>
    <property type="match status" value="1"/>
</dbReference>
<dbReference type="InterPro" id="IPR029021">
    <property type="entry name" value="Prot-tyrosine_phosphatase-like"/>
</dbReference>
<evidence type="ECO:0000256" key="6">
    <source>
        <dbReference type="PIRSR" id="PIRSR620405-1"/>
    </source>
</evidence>
<protein>
    <recommendedName>
        <fullName evidence="7">Dual specificity protein phosphatase</fullName>
        <ecNumber evidence="7">3.1.3.16</ecNumber>
        <ecNumber evidence="7">3.1.3.48</ecNumber>
    </recommendedName>
</protein>
<dbReference type="PROSITE" id="PS50054">
    <property type="entry name" value="TYR_PHOSPHATASE_DUAL"/>
    <property type="match status" value="1"/>
</dbReference>
<comment type="catalytic activity">
    <reaction evidence="4 7">
        <text>O-phospho-L-seryl-[protein] + H2O = L-seryl-[protein] + phosphate</text>
        <dbReference type="Rhea" id="RHEA:20629"/>
        <dbReference type="Rhea" id="RHEA-COMP:9863"/>
        <dbReference type="Rhea" id="RHEA-COMP:11604"/>
        <dbReference type="ChEBI" id="CHEBI:15377"/>
        <dbReference type="ChEBI" id="CHEBI:29999"/>
        <dbReference type="ChEBI" id="CHEBI:43474"/>
        <dbReference type="ChEBI" id="CHEBI:83421"/>
        <dbReference type="EC" id="3.1.3.16"/>
    </reaction>
</comment>
<comment type="catalytic activity">
    <reaction evidence="5 7">
        <text>O-phospho-L-threonyl-[protein] + H2O = L-threonyl-[protein] + phosphate</text>
        <dbReference type="Rhea" id="RHEA:47004"/>
        <dbReference type="Rhea" id="RHEA-COMP:11060"/>
        <dbReference type="Rhea" id="RHEA-COMP:11605"/>
        <dbReference type="ChEBI" id="CHEBI:15377"/>
        <dbReference type="ChEBI" id="CHEBI:30013"/>
        <dbReference type="ChEBI" id="CHEBI:43474"/>
        <dbReference type="ChEBI" id="CHEBI:61977"/>
        <dbReference type="EC" id="3.1.3.16"/>
    </reaction>
</comment>
<dbReference type="PANTHER" id="PTHR45682">
    <property type="entry name" value="AGAP008228-PA"/>
    <property type="match status" value="1"/>
</dbReference>
<name>A0A8S3SBL5_MYTED</name>
<dbReference type="AlphaFoldDB" id="A0A8S3SBL5"/>
<gene>
    <name evidence="10" type="ORF">MEDL_29586</name>
</gene>
<keyword evidence="3 7" id="KW-0904">Protein phosphatase</keyword>
<comment type="catalytic activity">
    <reaction evidence="7">
        <text>O-phospho-L-tyrosyl-[protein] + H2O = L-tyrosyl-[protein] + phosphate</text>
        <dbReference type="Rhea" id="RHEA:10684"/>
        <dbReference type="Rhea" id="RHEA-COMP:10136"/>
        <dbReference type="Rhea" id="RHEA-COMP:20101"/>
        <dbReference type="ChEBI" id="CHEBI:15377"/>
        <dbReference type="ChEBI" id="CHEBI:43474"/>
        <dbReference type="ChEBI" id="CHEBI:46858"/>
        <dbReference type="ChEBI" id="CHEBI:61978"/>
        <dbReference type="EC" id="3.1.3.48"/>
    </reaction>
</comment>
<organism evidence="10 11">
    <name type="scientific">Mytilus edulis</name>
    <name type="common">Blue mussel</name>
    <dbReference type="NCBI Taxonomy" id="6550"/>
    <lineage>
        <taxon>Eukaryota</taxon>
        <taxon>Metazoa</taxon>
        <taxon>Spiralia</taxon>
        <taxon>Lophotrochozoa</taxon>
        <taxon>Mollusca</taxon>
        <taxon>Bivalvia</taxon>
        <taxon>Autobranchia</taxon>
        <taxon>Pteriomorphia</taxon>
        <taxon>Mytilida</taxon>
        <taxon>Mytiloidea</taxon>
        <taxon>Mytilidae</taxon>
        <taxon>Mytilinae</taxon>
        <taxon>Mytilus</taxon>
    </lineage>
</organism>
<dbReference type="InterPro" id="IPR000340">
    <property type="entry name" value="Dual-sp_phosphatase_cat-dom"/>
</dbReference>
<evidence type="ECO:0000256" key="1">
    <source>
        <dbReference type="ARBA" id="ARBA00008601"/>
    </source>
</evidence>
<dbReference type="GO" id="GO:0004725">
    <property type="term" value="F:protein tyrosine phosphatase activity"/>
    <property type="evidence" value="ECO:0007669"/>
    <property type="project" value="UniProtKB-EC"/>
</dbReference>
<dbReference type="OrthoDB" id="10252009at2759"/>
<sequence>MNYSDYSTDGYHNFMLKFSQITYLFYLSYQIFVSDEDKFDRQLYLKIRNFLQEGANESIKNDGDEIFPNIYVGNEFLARDPAEVKSNGITHVLNLAMEDVETGKKFYKEIGAKYFEIFAEDDPKFDIKKCFYEACEIIDKALKDGGKILVHCVAGYRRSPTVAIAYMMIKKKYNLWDAIVEARSKRKIFPNDGFIEQLCMLEKELHG</sequence>
<comment type="caution">
    <text evidence="10">The sequence shown here is derived from an EMBL/GenBank/DDBJ whole genome shotgun (WGS) entry which is preliminary data.</text>
</comment>